<comment type="caution">
    <text evidence="2">The sequence shown here is derived from an EMBL/GenBank/DDBJ whole genome shotgun (WGS) entry which is preliminary data.</text>
</comment>
<dbReference type="OrthoDB" id="5801353at2"/>
<accession>I2GFA3</accession>
<evidence type="ECO:0000313" key="3">
    <source>
        <dbReference type="Proteomes" id="UP000009309"/>
    </source>
</evidence>
<dbReference type="AlphaFoldDB" id="I2GFA3"/>
<proteinExistence type="predicted"/>
<feature type="domain" description="DUF6883" evidence="1">
    <location>
        <begin position="6"/>
        <end position="110"/>
    </location>
</feature>
<dbReference type="eggNOG" id="COG3210">
    <property type="taxonomic scope" value="Bacteria"/>
</dbReference>
<dbReference type="InterPro" id="IPR049250">
    <property type="entry name" value="DUF6883"/>
</dbReference>
<name>I2GFA3_9BACT</name>
<evidence type="ECO:0000313" key="2">
    <source>
        <dbReference type="EMBL" id="CCH52578.1"/>
    </source>
</evidence>
<sequence length="111" mass="12437">MLFPFAEKAFIDDKKLVGYCLSETHITDKHKARVFKAALGITADNYLILKEAISTAVLIEDATFSGANAQGELYVVDFILTYKARQASIRSAWIIHFGESFPRLVSCYVNE</sequence>
<dbReference type="EMBL" id="CAIT01000005">
    <property type="protein sequence ID" value="CCH52578.1"/>
    <property type="molecule type" value="Genomic_DNA"/>
</dbReference>
<reference evidence="2 3" key="1">
    <citation type="journal article" date="2012" name="J. Bacteriol.">
        <title>Genome Sequence of the Filamentous Bacterium Fibrisoma limi BUZ 3T.</title>
        <authorList>
            <person name="Filippini M."/>
            <person name="Qi W."/>
            <person name="Jaenicke S."/>
            <person name="Goesmann A."/>
            <person name="Smits T.H."/>
            <person name="Bagheri H.C."/>
        </authorList>
    </citation>
    <scope>NUCLEOTIDE SEQUENCE [LARGE SCALE GENOMIC DNA]</scope>
    <source>
        <strain evidence="3">BUZ 3T</strain>
    </source>
</reference>
<keyword evidence="3" id="KW-1185">Reference proteome</keyword>
<gene>
    <name evidence="2" type="ORF">BN8_01589</name>
</gene>
<organism evidence="2 3">
    <name type="scientific">Fibrisoma limi BUZ 3</name>
    <dbReference type="NCBI Taxonomy" id="1185876"/>
    <lineage>
        <taxon>Bacteria</taxon>
        <taxon>Pseudomonadati</taxon>
        <taxon>Bacteroidota</taxon>
        <taxon>Cytophagia</taxon>
        <taxon>Cytophagales</taxon>
        <taxon>Spirosomataceae</taxon>
        <taxon>Fibrisoma</taxon>
    </lineage>
</organism>
<dbReference type="Proteomes" id="UP000009309">
    <property type="component" value="Unassembled WGS sequence"/>
</dbReference>
<dbReference type="RefSeq" id="WP_009281162.1">
    <property type="nucleotide sequence ID" value="NZ_CAIT01000005.1"/>
</dbReference>
<protein>
    <recommendedName>
        <fullName evidence="1">DUF6883 domain-containing protein</fullName>
    </recommendedName>
</protein>
<dbReference type="STRING" id="1185876.BN8_01589"/>
<evidence type="ECO:0000259" key="1">
    <source>
        <dbReference type="Pfam" id="PF21814"/>
    </source>
</evidence>
<dbReference type="Pfam" id="PF21814">
    <property type="entry name" value="DUF6883"/>
    <property type="match status" value="1"/>
</dbReference>